<dbReference type="PRINTS" id="PR00171">
    <property type="entry name" value="SUGRTRNSPORT"/>
</dbReference>
<evidence type="ECO:0000256" key="6">
    <source>
        <dbReference type="ARBA" id="ARBA00023136"/>
    </source>
</evidence>
<dbReference type="InterPro" id="IPR005829">
    <property type="entry name" value="Sugar_transporter_CS"/>
</dbReference>
<evidence type="ECO:0000256" key="8">
    <source>
        <dbReference type="SAM" id="Phobius"/>
    </source>
</evidence>
<evidence type="ECO:0000256" key="7">
    <source>
        <dbReference type="RuleBase" id="RU003346"/>
    </source>
</evidence>
<name>A0A1E4RGF9_9ASCO</name>
<gene>
    <name evidence="10" type="ORF">HYPBUDRAFT_140536</name>
</gene>
<feature type="transmembrane region" description="Helical" evidence="8">
    <location>
        <begin position="69"/>
        <end position="88"/>
    </location>
</feature>
<dbReference type="InterPro" id="IPR020846">
    <property type="entry name" value="MFS_dom"/>
</dbReference>
<evidence type="ECO:0000256" key="5">
    <source>
        <dbReference type="ARBA" id="ARBA00022989"/>
    </source>
</evidence>
<evidence type="ECO:0000313" key="10">
    <source>
        <dbReference type="EMBL" id="ODV66338.1"/>
    </source>
</evidence>
<dbReference type="Proteomes" id="UP000095085">
    <property type="component" value="Unassembled WGS sequence"/>
</dbReference>
<dbReference type="RefSeq" id="XP_020075405.1">
    <property type="nucleotide sequence ID" value="XM_020219755.1"/>
</dbReference>
<feature type="transmembrane region" description="Helical" evidence="8">
    <location>
        <begin position="326"/>
        <end position="347"/>
    </location>
</feature>
<feature type="transmembrane region" description="Helical" evidence="8">
    <location>
        <begin position="444"/>
        <end position="463"/>
    </location>
</feature>
<dbReference type="InterPro" id="IPR003663">
    <property type="entry name" value="Sugar/inositol_transpt"/>
</dbReference>
<dbReference type="Pfam" id="PF00083">
    <property type="entry name" value="Sugar_tr"/>
    <property type="match status" value="1"/>
</dbReference>
<evidence type="ECO:0000256" key="2">
    <source>
        <dbReference type="ARBA" id="ARBA00010992"/>
    </source>
</evidence>
<dbReference type="InterPro" id="IPR045263">
    <property type="entry name" value="GLUT"/>
</dbReference>
<feature type="transmembrane region" description="Helical" evidence="8">
    <location>
        <begin position="417"/>
        <end position="438"/>
    </location>
</feature>
<dbReference type="PANTHER" id="PTHR23503:SF8">
    <property type="entry name" value="FACILITATED GLUCOSE TRANSPORTER PROTEIN 1"/>
    <property type="match status" value="1"/>
</dbReference>
<feature type="transmembrane region" description="Helical" evidence="8">
    <location>
        <begin position="185"/>
        <end position="207"/>
    </location>
</feature>
<feature type="transmembrane region" description="Helical" evidence="8">
    <location>
        <begin position="7"/>
        <end position="27"/>
    </location>
</feature>
<accession>A0A1E4RGF9</accession>
<dbReference type="NCBIfam" id="TIGR00879">
    <property type="entry name" value="SP"/>
    <property type="match status" value="1"/>
</dbReference>
<evidence type="ECO:0000259" key="9">
    <source>
        <dbReference type="PROSITE" id="PS50850"/>
    </source>
</evidence>
<keyword evidence="4 8" id="KW-0812">Transmembrane</keyword>
<feature type="domain" description="Major facilitator superfamily (MFS) profile" evidence="9">
    <location>
        <begin position="11"/>
        <end position="471"/>
    </location>
</feature>
<keyword evidence="3 7" id="KW-0813">Transport</keyword>
<dbReference type="STRING" id="984485.A0A1E4RGF9"/>
<dbReference type="EMBL" id="KV454542">
    <property type="protein sequence ID" value="ODV66338.1"/>
    <property type="molecule type" value="Genomic_DNA"/>
</dbReference>
<organism evidence="10 11">
    <name type="scientific">Hyphopichia burtonii NRRL Y-1933</name>
    <dbReference type="NCBI Taxonomy" id="984485"/>
    <lineage>
        <taxon>Eukaryota</taxon>
        <taxon>Fungi</taxon>
        <taxon>Dikarya</taxon>
        <taxon>Ascomycota</taxon>
        <taxon>Saccharomycotina</taxon>
        <taxon>Pichiomycetes</taxon>
        <taxon>Debaryomycetaceae</taxon>
        <taxon>Hyphopichia</taxon>
    </lineage>
</organism>
<sequence>MSSLTPQLVGSIAIICLGSLQFGYHMAELNSPEAVYSCKKSVPGNVPYDKSLFGSHGFTRCIPLEPQQVGLVTSIFCIGGLIGSFYVGSIADKIGRRKTAFLHSLLYFIGSSLNGLSINYYSLLVGRFIAGLGAGAALVITAVFINEIAPNEHKGLLGSMNQVSINIGILLTQVLSLSWTNDNQWRYLLLTGSLISIINFISVLLFLDESPLWLFNNGYSSQAFRALHKLRGGEYIQARNEVNSWSQEVGDESNQLLHNENEEEEEQAGTTSPPAVTLEMYLKSSEYYNSKLVATGILVLQQFCGINSIIFYGVSVLISIFPNHAIIINCLISLVNAVVTFGSSLFVDRLGRKPLLLTSVTFLGISTAVMAIGIISKSSVLSVVATFTYITFFAIGLGPIPFLLVGEVTQPKAKASAQSWGTTMNWVATFIVGYLFPILKNSSIGGGVYFIFTFMCVVSYIFIKGCIPETKGTKSYEEVWNLRAD</sequence>
<protein>
    <submittedName>
        <fullName evidence="10">General substrate transporter</fullName>
    </submittedName>
</protein>
<dbReference type="OrthoDB" id="4540492at2759"/>
<dbReference type="SUPFAM" id="SSF103473">
    <property type="entry name" value="MFS general substrate transporter"/>
    <property type="match status" value="1"/>
</dbReference>
<dbReference type="GO" id="GO:0015149">
    <property type="term" value="F:hexose transmembrane transporter activity"/>
    <property type="evidence" value="ECO:0007669"/>
    <property type="project" value="TreeGrafter"/>
</dbReference>
<dbReference type="InterPro" id="IPR005828">
    <property type="entry name" value="MFS_sugar_transport-like"/>
</dbReference>
<comment type="subcellular location">
    <subcellularLocation>
        <location evidence="1">Membrane</location>
        <topology evidence="1">Multi-pass membrane protein</topology>
    </subcellularLocation>
</comment>
<evidence type="ECO:0000256" key="4">
    <source>
        <dbReference type="ARBA" id="ARBA00022692"/>
    </source>
</evidence>
<evidence type="ECO:0000256" key="1">
    <source>
        <dbReference type="ARBA" id="ARBA00004141"/>
    </source>
</evidence>
<dbReference type="PROSITE" id="PS50850">
    <property type="entry name" value="MFS"/>
    <property type="match status" value="1"/>
</dbReference>
<dbReference type="PANTHER" id="PTHR23503">
    <property type="entry name" value="SOLUTE CARRIER FAMILY 2"/>
    <property type="match status" value="1"/>
</dbReference>
<dbReference type="GeneID" id="30994305"/>
<dbReference type="Gene3D" id="1.20.1250.20">
    <property type="entry name" value="MFS general substrate transporter like domains"/>
    <property type="match status" value="1"/>
</dbReference>
<dbReference type="InterPro" id="IPR036259">
    <property type="entry name" value="MFS_trans_sf"/>
</dbReference>
<keyword evidence="6 8" id="KW-0472">Membrane</keyword>
<dbReference type="PROSITE" id="PS00216">
    <property type="entry name" value="SUGAR_TRANSPORT_1"/>
    <property type="match status" value="1"/>
</dbReference>
<feature type="transmembrane region" description="Helical" evidence="8">
    <location>
        <begin position="354"/>
        <end position="375"/>
    </location>
</feature>
<reference evidence="11" key="1">
    <citation type="submission" date="2016-05" db="EMBL/GenBank/DDBJ databases">
        <title>Comparative genomics of biotechnologically important yeasts.</title>
        <authorList>
            <consortium name="DOE Joint Genome Institute"/>
            <person name="Riley R."/>
            <person name="Haridas S."/>
            <person name="Wolfe K.H."/>
            <person name="Lopes M.R."/>
            <person name="Hittinger C.T."/>
            <person name="Goker M."/>
            <person name="Salamov A."/>
            <person name="Wisecaver J."/>
            <person name="Long T.M."/>
            <person name="Aerts A.L."/>
            <person name="Barry K."/>
            <person name="Choi C."/>
            <person name="Clum A."/>
            <person name="Coughlan A.Y."/>
            <person name="Deshpande S."/>
            <person name="Douglass A.P."/>
            <person name="Hanson S.J."/>
            <person name="Klenk H.-P."/>
            <person name="Labutti K."/>
            <person name="Lapidus A."/>
            <person name="Lindquist E."/>
            <person name="Lipzen A."/>
            <person name="Meier-Kolthoff J.P."/>
            <person name="Ohm R.A."/>
            <person name="Otillar R.P."/>
            <person name="Pangilinan J."/>
            <person name="Peng Y."/>
            <person name="Rokas A."/>
            <person name="Rosa C.A."/>
            <person name="Scheuner C."/>
            <person name="Sibirny A.A."/>
            <person name="Slot J.C."/>
            <person name="Stielow J.B."/>
            <person name="Sun H."/>
            <person name="Kurtzman C.P."/>
            <person name="Blackwell M."/>
            <person name="Grigoriev I.V."/>
            <person name="Jeffries T.W."/>
        </authorList>
    </citation>
    <scope>NUCLEOTIDE SEQUENCE [LARGE SCALE GENOMIC DNA]</scope>
    <source>
        <strain evidence="11">NRRL Y-1933</strain>
    </source>
</reference>
<dbReference type="PROSITE" id="PS00217">
    <property type="entry name" value="SUGAR_TRANSPORT_2"/>
    <property type="match status" value="1"/>
</dbReference>
<feature type="transmembrane region" description="Helical" evidence="8">
    <location>
        <begin position="381"/>
        <end position="405"/>
    </location>
</feature>
<keyword evidence="5 8" id="KW-1133">Transmembrane helix</keyword>
<comment type="similarity">
    <text evidence="2 7">Belongs to the major facilitator superfamily. Sugar transporter (TC 2.A.1.1) family.</text>
</comment>
<evidence type="ECO:0000256" key="3">
    <source>
        <dbReference type="ARBA" id="ARBA00022448"/>
    </source>
</evidence>
<proteinExistence type="inferred from homology"/>
<keyword evidence="11" id="KW-1185">Reference proteome</keyword>
<evidence type="ECO:0000313" key="11">
    <source>
        <dbReference type="Proteomes" id="UP000095085"/>
    </source>
</evidence>
<dbReference type="AlphaFoldDB" id="A0A1E4RGF9"/>
<feature type="transmembrane region" description="Helical" evidence="8">
    <location>
        <begin position="292"/>
        <end position="320"/>
    </location>
</feature>
<dbReference type="GO" id="GO:0016020">
    <property type="term" value="C:membrane"/>
    <property type="evidence" value="ECO:0007669"/>
    <property type="project" value="UniProtKB-SubCell"/>
</dbReference>
<feature type="transmembrane region" description="Helical" evidence="8">
    <location>
        <begin position="128"/>
        <end position="149"/>
    </location>
</feature>